<accession>A0A392UQE8</accession>
<keyword evidence="2" id="KW-1185">Reference proteome</keyword>
<proteinExistence type="predicted"/>
<dbReference type="EMBL" id="LXQA010871832">
    <property type="protein sequence ID" value="MCI74957.1"/>
    <property type="molecule type" value="Genomic_DNA"/>
</dbReference>
<feature type="non-terminal residue" evidence="1">
    <location>
        <position position="1"/>
    </location>
</feature>
<protein>
    <submittedName>
        <fullName evidence="1">Uncharacterized protein</fullName>
    </submittedName>
</protein>
<name>A0A392UQE8_9FABA</name>
<evidence type="ECO:0000313" key="1">
    <source>
        <dbReference type="EMBL" id="MCI74957.1"/>
    </source>
</evidence>
<sequence>RQGARWASRSSLGEEVTRSFLAPARDFQIACFGCSLSEQELAGRAQG</sequence>
<dbReference type="Proteomes" id="UP000265520">
    <property type="component" value="Unassembled WGS sequence"/>
</dbReference>
<evidence type="ECO:0000313" key="2">
    <source>
        <dbReference type="Proteomes" id="UP000265520"/>
    </source>
</evidence>
<organism evidence="1 2">
    <name type="scientific">Trifolium medium</name>
    <dbReference type="NCBI Taxonomy" id="97028"/>
    <lineage>
        <taxon>Eukaryota</taxon>
        <taxon>Viridiplantae</taxon>
        <taxon>Streptophyta</taxon>
        <taxon>Embryophyta</taxon>
        <taxon>Tracheophyta</taxon>
        <taxon>Spermatophyta</taxon>
        <taxon>Magnoliopsida</taxon>
        <taxon>eudicotyledons</taxon>
        <taxon>Gunneridae</taxon>
        <taxon>Pentapetalae</taxon>
        <taxon>rosids</taxon>
        <taxon>fabids</taxon>
        <taxon>Fabales</taxon>
        <taxon>Fabaceae</taxon>
        <taxon>Papilionoideae</taxon>
        <taxon>50 kb inversion clade</taxon>
        <taxon>NPAAA clade</taxon>
        <taxon>Hologalegina</taxon>
        <taxon>IRL clade</taxon>
        <taxon>Trifolieae</taxon>
        <taxon>Trifolium</taxon>
    </lineage>
</organism>
<comment type="caution">
    <text evidence="1">The sequence shown here is derived from an EMBL/GenBank/DDBJ whole genome shotgun (WGS) entry which is preliminary data.</text>
</comment>
<reference evidence="1 2" key="1">
    <citation type="journal article" date="2018" name="Front. Plant Sci.">
        <title>Red Clover (Trifolium pratense) and Zigzag Clover (T. medium) - A Picture of Genomic Similarities and Differences.</title>
        <authorList>
            <person name="Dluhosova J."/>
            <person name="Istvanek J."/>
            <person name="Nedelnik J."/>
            <person name="Repkova J."/>
        </authorList>
    </citation>
    <scope>NUCLEOTIDE SEQUENCE [LARGE SCALE GENOMIC DNA]</scope>
    <source>
        <strain evidence="2">cv. 10/8</strain>
        <tissue evidence="1">Leaf</tissue>
    </source>
</reference>
<dbReference type="AlphaFoldDB" id="A0A392UQE8"/>